<accession>A0A420XSS8</accession>
<dbReference type="EMBL" id="RBWV01000010">
    <property type="protein sequence ID" value="RKS77955.1"/>
    <property type="molecule type" value="Genomic_DNA"/>
</dbReference>
<reference evidence="3 4" key="1">
    <citation type="submission" date="2018-10" db="EMBL/GenBank/DDBJ databases">
        <title>Genomic Encyclopedia of Archaeal and Bacterial Type Strains, Phase II (KMG-II): from individual species to whole genera.</title>
        <authorList>
            <person name="Goeker M."/>
        </authorList>
    </citation>
    <scope>NUCLEOTIDE SEQUENCE [LARGE SCALE GENOMIC DNA]</scope>
    <source>
        <strain evidence="3 4">RP-AC37</strain>
    </source>
</reference>
<dbReference type="Pfam" id="PF22725">
    <property type="entry name" value="GFO_IDH_MocA_C3"/>
    <property type="match status" value="1"/>
</dbReference>
<dbReference type="SUPFAM" id="SSF51735">
    <property type="entry name" value="NAD(P)-binding Rossmann-fold domains"/>
    <property type="match status" value="1"/>
</dbReference>
<proteinExistence type="predicted"/>
<dbReference type="PANTHER" id="PTHR43708">
    <property type="entry name" value="CONSERVED EXPRESSED OXIDOREDUCTASE (EUROFUNG)"/>
    <property type="match status" value="1"/>
</dbReference>
<dbReference type="InterPro" id="IPR000683">
    <property type="entry name" value="Gfo/Idh/MocA-like_OxRdtase_N"/>
</dbReference>
<dbReference type="AlphaFoldDB" id="A0A420XSS8"/>
<dbReference type="Gene3D" id="3.40.50.720">
    <property type="entry name" value="NAD(P)-binding Rossmann-like Domain"/>
    <property type="match status" value="1"/>
</dbReference>
<organism evidence="3 4">
    <name type="scientific">Motilibacter peucedani</name>
    <dbReference type="NCBI Taxonomy" id="598650"/>
    <lineage>
        <taxon>Bacteria</taxon>
        <taxon>Bacillati</taxon>
        <taxon>Actinomycetota</taxon>
        <taxon>Actinomycetes</taxon>
        <taxon>Motilibacterales</taxon>
        <taxon>Motilibacteraceae</taxon>
        <taxon>Motilibacter</taxon>
    </lineage>
</organism>
<name>A0A420XSS8_9ACTN</name>
<dbReference type="Pfam" id="PF01408">
    <property type="entry name" value="GFO_IDH_MocA"/>
    <property type="match status" value="1"/>
</dbReference>
<protein>
    <submittedName>
        <fullName evidence="3">Putative dehydrogenase</fullName>
    </submittedName>
</protein>
<dbReference type="InterPro" id="IPR036291">
    <property type="entry name" value="NAD(P)-bd_dom_sf"/>
</dbReference>
<dbReference type="SUPFAM" id="SSF55347">
    <property type="entry name" value="Glyceraldehyde-3-phosphate dehydrogenase-like, C-terminal domain"/>
    <property type="match status" value="1"/>
</dbReference>
<evidence type="ECO:0000259" key="1">
    <source>
        <dbReference type="Pfam" id="PF01408"/>
    </source>
</evidence>
<dbReference type="RefSeq" id="WP_231121596.1">
    <property type="nucleotide sequence ID" value="NZ_RBWV01000010.1"/>
</dbReference>
<keyword evidence="4" id="KW-1185">Reference proteome</keyword>
<comment type="caution">
    <text evidence="3">The sequence shown here is derived from an EMBL/GenBank/DDBJ whole genome shotgun (WGS) entry which is preliminary data.</text>
</comment>
<gene>
    <name evidence="3" type="ORF">CLV35_1660</name>
</gene>
<feature type="domain" description="GFO/IDH/MocA-like oxidoreductase" evidence="2">
    <location>
        <begin position="152"/>
        <end position="261"/>
    </location>
</feature>
<evidence type="ECO:0000259" key="2">
    <source>
        <dbReference type="Pfam" id="PF22725"/>
    </source>
</evidence>
<sequence>MTFRAVASSTGEPLRVVVVGAGAMGRAWLGVVTASEEVELAGIADLDVAAAQEAAASLDRAELPVGSDAVELAQRTGAQAVINVTVPEAHHPVTTAALTAGLPVLGEKPVAESVSRALSLAAAAEATGELFMVSQSRRWNPQVSALKAMTQQLGAVGTVSTEFFRAPHFGGFRDEMAHPLLVDMAIHPFDSVRFLLGSEPVSAWCQTWNPPWSWYAGDANATAVFEFEGGTRYVYNGSWCSPGAETSWNGVWRVSGEKGTALWDGDTDPVLEAEVGDAAEASTAYDGIAGALQVFVQALRSGETPSGEVHENVMSLAMVEAAVQSAGAGRAVRLDDVLERAYDEALQAEQREDVRAALTGWSSVRAALAGVR</sequence>
<dbReference type="InParanoid" id="A0A420XSS8"/>
<dbReference type="Gene3D" id="3.30.360.10">
    <property type="entry name" value="Dihydrodipicolinate Reductase, domain 2"/>
    <property type="match status" value="1"/>
</dbReference>
<dbReference type="InterPro" id="IPR051317">
    <property type="entry name" value="Gfo/Idh/MocA_oxidoreduct"/>
</dbReference>
<dbReference type="GO" id="GO:0000166">
    <property type="term" value="F:nucleotide binding"/>
    <property type="evidence" value="ECO:0007669"/>
    <property type="project" value="InterPro"/>
</dbReference>
<dbReference type="Proteomes" id="UP000281955">
    <property type="component" value="Unassembled WGS sequence"/>
</dbReference>
<evidence type="ECO:0000313" key="3">
    <source>
        <dbReference type="EMBL" id="RKS77955.1"/>
    </source>
</evidence>
<evidence type="ECO:0000313" key="4">
    <source>
        <dbReference type="Proteomes" id="UP000281955"/>
    </source>
</evidence>
<dbReference type="PANTHER" id="PTHR43708:SF8">
    <property type="entry name" value="OXIDOREDUCTASE"/>
    <property type="match status" value="1"/>
</dbReference>
<dbReference type="InterPro" id="IPR055170">
    <property type="entry name" value="GFO_IDH_MocA-like_dom"/>
</dbReference>
<feature type="domain" description="Gfo/Idh/MocA-like oxidoreductase N-terminal" evidence="1">
    <location>
        <begin position="14"/>
        <end position="133"/>
    </location>
</feature>